<reference evidence="1" key="1">
    <citation type="submission" date="2021-03" db="EMBL/GenBank/DDBJ databases">
        <authorList>
            <consortium name="DOE Joint Genome Institute"/>
            <person name="Ahrendt S."/>
            <person name="Looney B.P."/>
            <person name="Miyauchi S."/>
            <person name="Morin E."/>
            <person name="Drula E."/>
            <person name="Courty P.E."/>
            <person name="Chicoki N."/>
            <person name="Fauchery L."/>
            <person name="Kohler A."/>
            <person name="Kuo A."/>
            <person name="Labutti K."/>
            <person name="Pangilinan J."/>
            <person name="Lipzen A."/>
            <person name="Riley R."/>
            <person name="Andreopoulos W."/>
            <person name="He G."/>
            <person name="Johnson J."/>
            <person name="Barry K.W."/>
            <person name="Grigoriev I.V."/>
            <person name="Nagy L."/>
            <person name="Hibbett D."/>
            <person name="Henrissat B."/>
            <person name="Matheny P.B."/>
            <person name="Labbe J."/>
            <person name="Martin F."/>
        </authorList>
    </citation>
    <scope>NUCLEOTIDE SEQUENCE</scope>
    <source>
        <strain evidence="1">HHB10654</strain>
    </source>
</reference>
<evidence type="ECO:0000313" key="2">
    <source>
        <dbReference type="Proteomes" id="UP000814140"/>
    </source>
</evidence>
<comment type="caution">
    <text evidence="1">The sequence shown here is derived from an EMBL/GenBank/DDBJ whole genome shotgun (WGS) entry which is preliminary data.</text>
</comment>
<accession>A0ACB8TGB3</accession>
<dbReference type="EMBL" id="MU277190">
    <property type="protein sequence ID" value="KAI0067488.1"/>
    <property type="molecule type" value="Genomic_DNA"/>
</dbReference>
<protein>
    <submittedName>
        <fullName evidence="1">Uncharacterized protein</fullName>
    </submittedName>
</protein>
<proteinExistence type="predicted"/>
<gene>
    <name evidence="1" type="ORF">BV25DRAFT_1795508</name>
</gene>
<organism evidence="1 2">
    <name type="scientific">Artomyces pyxidatus</name>
    <dbReference type="NCBI Taxonomy" id="48021"/>
    <lineage>
        <taxon>Eukaryota</taxon>
        <taxon>Fungi</taxon>
        <taxon>Dikarya</taxon>
        <taxon>Basidiomycota</taxon>
        <taxon>Agaricomycotina</taxon>
        <taxon>Agaricomycetes</taxon>
        <taxon>Russulales</taxon>
        <taxon>Auriscalpiaceae</taxon>
        <taxon>Artomyces</taxon>
    </lineage>
</organism>
<sequence>MHSGESSASLISRPDSSASTLGDAGRDDDEAHLTANMSGEVPVGVDAERVSGATPRTRRRTLRYSTGPSPLQRTGSTMRNVTRSLRRASLRVVNLAGMGLEDHVRMADAGDEKVDDEDDEETEKVEVLPDLSKSLPIRGRTLGWFGPDSRVRLAMYQSLVYTWTEPAILCLIIFNAVVLTIHASRSLTLPTDNSSPSPVRGYFHVWEDYALFALFILFSLESFARICVSGLVLDPDVPTSFLFTSLFSNHDVGLASNPSVSGVARQNSLNSAHAPPANLGRQPTITNRLQRLYSNASRPFALAHSSHNSTEMPADSAMTSTATLVGTASRTNRSRSDTAGSTTPIMEKAAAGAQRLHKHLRDPSHPAFYAEAMRSDQSKELALPFRLSMDLARGVTQRNVPYLRHSWSRIDFVAIVSFWIMFALAQTGLERGSHHIGIFRALSVLRVARLLAITSGTTTIMRSLKTARPLLASVAYFVLFAMALFSIIGVQSFNGSFRRSCYLSPTLGEAELQLGSQSCGGYIDPQTLNATAYIQRDGQPGSIKGFICPLGQVCREADNPYSNIESFDTIYFAALQVIIVASANGWSPLMYSMIDAEFFVSCFFFIACIVVLNFWLINLFVAVITNTFSAIREETHKSAFGAAPLQSVVDEHDEGWALTDGRHISKKNLVRDVYEHIRWCWVALALASLVLQATREVEIGPTHQSILNNGELVLTLAFDLEIVVRIVAHLPDWRSFFYKGNNWLDLILAVGSSVIQIPAVHNSEVYSWLTIFQLARFYRVILEIPRMKPLLMSVFGNMYGLANMTLFLLLVNYLASLFAVQILRGDLPSDQTMNFGQIFTSFLAIYQVFSSENWTNVLYDSATAEVALGQSAVVVLFVVSWFFFANFIVLQMFIAVINENFSVAEESKRGQQADFYFAAQQPEKVKAAWRRKFNPYRWFRPSPKAIVVENLPTNLVLPMQKALVQDYGLPAPERRRSPRTTDGRKQGVRHYANKSLNALQQLFIGDTQSNDVPLTNLRNARRDSMAPQDPTNDETERHLELLASVNNEVAAAEDASDARYERMAQKADFIRDHPSYDKTFWVFSQKNVLRRSCQMVVRPAGGDRIFGRPPSPVAHTIFQFVLLLTVIGGIVVESIATPVYRRHFYTEHGYMRGSWFDIAESVFGLLLVVEFIIKVIADGFLFTPNAYVRSIWNGLDFFIMVGLLVNVTTGLVFIGGLSRFTRALKALRALRLITLIEKMRTTFESLILSGVSRILDAALLAILYMIPYAVWGLTIFAGLTNECNDGNASGVTDCINEYENNVVGDAFGFPVPRVWANPSPSTTFSFDTFRASLLILFEIVSLEGWIDVMGVATSITGAGQQPQTNASQVNAIFFLVYNLLGAVVILTLFVSIIIGNFSSKTGTALLTQPQKEWIDLQKLIRRQRPSKRPKTKPTWKFRAWCFERAVSKHGWWSRMMTVLFTVHIFALMTQTFVAQRVVDQIRSDFFLFVTFMYVVDILVRFYGLGWRSYRANGWNIFDVIVGIGSLLTTITVRIGANGYVIDQLQKLFLVSIAFKLVQRMNNLNKLFKTAVASLPVILSLLSLWIILFLFFAILFVEVFSLTKWNSGETRNQNYSTMGNALVMLAFMSSGEGWNQYMHDYAITYPRCTNSSPADPDSDCGSEGWAFTLFIAWNLLSMYIFVNMFTGVVVENFSYVFQMTGGAKSVTREEVRAFKKVWAEFANQRTGFLERSQFVPFFSKLSGIFEVRIYPVDYRISNILAASRESTDADYAWTANIRVVDGVDLKKLDMVLNRIDYAAIRRRRNLYSRLYHEAIITHQHGRGISFTDMLLLLAHHKLIVDRDALVLKDLVVRTETNKLVTDLVNLDRVRSLLSTISHRRRFLAKREERRQAKMDRDLPAIIVDGLPTTPPQSTRDITSAQRRSMSLSPFSDPETPTRRDHYDVSDLSPAVGSSPSSTRLHRGRRMSDMSMLSTDLGLRYTRDLSAFRDSSVMPDDDNTDVLATMQNSSWGAMMLEAEEEEDKHGATVP</sequence>
<reference evidence="1" key="2">
    <citation type="journal article" date="2022" name="New Phytol.">
        <title>Evolutionary transition to the ectomycorrhizal habit in the genomes of a hyperdiverse lineage of mushroom-forming fungi.</title>
        <authorList>
            <person name="Looney B."/>
            <person name="Miyauchi S."/>
            <person name="Morin E."/>
            <person name="Drula E."/>
            <person name="Courty P.E."/>
            <person name="Kohler A."/>
            <person name="Kuo A."/>
            <person name="LaButti K."/>
            <person name="Pangilinan J."/>
            <person name="Lipzen A."/>
            <person name="Riley R."/>
            <person name="Andreopoulos W."/>
            <person name="He G."/>
            <person name="Johnson J."/>
            <person name="Nolan M."/>
            <person name="Tritt A."/>
            <person name="Barry K.W."/>
            <person name="Grigoriev I.V."/>
            <person name="Nagy L.G."/>
            <person name="Hibbett D."/>
            <person name="Henrissat B."/>
            <person name="Matheny P.B."/>
            <person name="Labbe J."/>
            <person name="Martin F.M."/>
        </authorList>
    </citation>
    <scope>NUCLEOTIDE SEQUENCE</scope>
    <source>
        <strain evidence="1">HHB10654</strain>
    </source>
</reference>
<evidence type="ECO:0000313" key="1">
    <source>
        <dbReference type="EMBL" id="KAI0067488.1"/>
    </source>
</evidence>
<dbReference type="Proteomes" id="UP000814140">
    <property type="component" value="Unassembled WGS sequence"/>
</dbReference>
<name>A0ACB8TGB3_9AGAM</name>
<keyword evidence="2" id="KW-1185">Reference proteome</keyword>